<dbReference type="SUPFAM" id="SSF53955">
    <property type="entry name" value="Lysozyme-like"/>
    <property type="match status" value="1"/>
</dbReference>
<evidence type="ECO:0000313" key="6">
    <source>
        <dbReference type="Proteomes" id="UP001631957"/>
    </source>
</evidence>
<protein>
    <submittedName>
        <fullName evidence="5">Glycoside hydrolase family 19 protein</fullName>
    </submittedName>
</protein>
<evidence type="ECO:0000313" key="5">
    <source>
        <dbReference type="EMBL" id="MFM9613697.1"/>
    </source>
</evidence>
<dbReference type="Pfam" id="PF00182">
    <property type="entry name" value="Glyco_hydro_19"/>
    <property type="match status" value="1"/>
</dbReference>
<dbReference type="RefSeq" id="WP_409123353.1">
    <property type="nucleotide sequence ID" value="NZ_JBJVNI010000021.1"/>
</dbReference>
<organism evidence="5 6">
    <name type="scientific">Streptomyces niveiscabiei</name>
    <dbReference type="NCBI Taxonomy" id="164115"/>
    <lineage>
        <taxon>Bacteria</taxon>
        <taxon>Bacillati</taxon>
        <taxon>Actinomycetota</taxon>
        <taxon>Actinomycetes</taxon>
        <taxon>Kitasatosporales</taxon>
        <taxon>Streptomycetaceae</taxon>
        <taxon>Streptomyces</taxon>
    </lineage>
</organism>
<keyword evidence="2" id="KW-1015">Disulfide bond</keyword>
<dbReference type="GO" id="GO:0016787">
    <property type="term" value="F:hydrolase activity"/>
    <property type="evidence" value="ECO:0007669"/>
    <property type="project" value="UniProtKB-KW"/>
</dbReference>
<gene>
    <name evidence="5" type="ORF">ACKI18_34065</name>
</gene>
<keyword evidence="6" id="KW-1185">Reference proteome</keyword>
<dbReference type="Gene3D" id="1.10.530.10">
    <property type="match status" value="2"/>
</dbReference>
<proteinExistence type="predicted"/>
<dbReference type="PIRSF" id="PIRSF001060">
    <property type="entry name" value="Endochitinase"/>
    <property type="match status" value="1"/>
</dbReference>
<dbReference type="Gene3D" id="3.30.20.10">
    <property type="entry name" value="Endochitinase, domain 2"/>
    <property type="match status" value="1"/>
</dbReference>
<dbReference type="EMBL" id="JBJVNI010000021">
    <property type="protein sequence ID" value="MFM9613697.1"/>
    <property type="molecule type" value="Genomic_DNA"/>
</dbReference>
<dbReference type="Proteomes" id="UP001631957">
    <property type="component" value="Unassembled WGS sequence"/>
</dbReference>
<feature type="domain" description="Glycoside hydrolase family 19 catalytic" evidence="4">
    <location>
        <begin position="40"/>
        <end position="129"/>
    </location>
</feature>
<name>A0ABW9I3Y4_9ACTN</name>
<feature type="signal peptide" evidence="3">
    <location>
        <begin position="1"/>
        <end position="24"/>
    </location>
</feature>
<dbReference type="InterPro" id="IPR016283">
    <property type="entry name" value="Glyco_hydro_19"/>
</dbReference>
<feature type="chain" id="PRO_5045578114" evidence="3">
    <location>
        <begin position="25"/>
        <end position="229"/>
    </location>
</feature>
<sequence length="229" mass="24055">MRKRIATFAVAALALGGSVLPAQARTSDSTTRAVSSLLSADPACPSAGSFTYQAFVTAANTFPLFAAVGDTATRQREIAAFLANAGHETSGGWPTAPDGPYAWGLCFKEEPSPPIDYCDTSQLLFPCAPGLVSSDPVVGWKTALWFWMNKVNQYGQGKVTSHGAMTGPTGQGFGQTIEIFNGGIECGVPTPPAAADRIGYFKRIADILGVSYLRKPGDRLDCENSQPAA</sequence>
<dbReference type="CDD" id="cd00325">
    <property type="entry name" value="chitinase_GH19"/>
    <property type="match status" value="1"/>
</dbReference>
<evidence type="ECO:0000256" key="3">
    <source>
        <dbReference type="SAM" id="SignalP"/>
    </source>
</evidence>
<comment type="caution">
    <text evidence="5">The sequence shown here is derived from an EMBL/GenBank/DDBJ whole genome shotgun (WGS) entry which is preliminary data.</text>
</comment>
<keyword evidence="5" id="KW-0378">Hydrolase</keyword>
<dbReference type="InterPro" id="IPR023346">
    <property type="entry name" value="Lysozyme-like_dom_sf"/>
</dbReference>
<keyword evidence="3" id="KW-0732">Signal</keyword>
<keyword evidence="1" id="KW-0611">Plant defense</keyword>
<evidence type="ECO:0000256" key="1">
    <source>
        <dbReference type="ARBA" id="ARBA00022821"/>
    </source>
</evidence>
<dbReference type="InterPro" id="IPR000726">
    <property type="entry name" value="Glyco_hydro_19_cat"/>
</dbReference>
<evidence type="ECO:0000259" key="4">
    <source>
        <dbReference type="Pfam" id="PF00182"/>
    </source>
</evidence>
<dbReference type="PANTHER" id="PTHR22595">
    <property type="entry name" value="CHITINASE-RELATED"/>
    <property type="match status" value="1"/>
</dbReference>
<dbReference type="PANTHER" id="PTHR22595:SF79">
    <property type="entry name" value="CHITINASE 12"/>
    <property type="match status" value="1"/>
</dbReference>
<evidence type="ECO:0000256" key="2">
    <source>
        <dbReference type="ARBA" id="ARBA00023157"/>
    </source>
</evidence>
<reference evidence="5 6" key="1">
    <citation type="submission" date="2024-12" db="EMBL/GenBank/DDBJ databases">
        <title>Forecasting of Potato common scab and diversities of Pathogenic streptomyces spp. in china.</title>
        <authorList>
            <person name="Handique U."/>
            <person name="Wu J."/>
        </authorList>
    </citation>
    <scope>NUCLEOTIDE SEQUENCE [LARGE SCALE GENOMIC DNA]</scope>
    <source>
        <strain evidence="5 6">ZRIMU1530</strain>
    </source>
</reference>
<accession>A0ABW9I3Y4</accession>